<protein>
    <submittedName>
        <fullName evidence="1">Uncharacterized protein</fullName>
    </submittedName>
</protein>
<dbReference type="InParanoid" id="A0A061AIB8"/>
<gene>
    <name evidence="1" type="ORF">Aocu_06140</name>
</gene>
<proteinExistence type="predicted"/>
<dbReference type="KEGG" id="aoc:Aocu_06140"/>
<accession>A0A061AIB8</accession>
<organism evidence="1 2">
    <name type="scientific">Acholeplasma oculi</name>
    <dbReference type="NCBI Taxonomy" id="35623"/>
    <lineage>
        <taxon>Bacteria</taxon>
        <taxon>Bacillati</taxon>
        <taxon>Mycoplasmatota</taxon>
        <taxon>Mollicutes</taxon>
        <taxon>Acholeplasmatales</taxon>
        <taxon>Acholeplasmataceae</taxon>
        <taxon>Acholeplasma</taxon>
    </lineage>
</organism>
<evidence type="ECO:0000313" key="2">
    <source>
        <dbReference type="Proteomes" id="UP000032434"/>
    </source>
</evidence>
<keyword evidence="2" id="KW-1185">Reference proteome</keyword>
<dbReference type="HOGENOM" id="CLU_2893510_0_0_14"/>
<sequence length="62" mass="7214">MTVQEFLDKNKPENYLIADRMRVKISDELLKYIDLADVEIRNVDTLPDGTVRIHSDYMPDGC</sequence>
<dbReference type="RefSeq" id="WP_045749206.1">
    <property type="nucleotide sequence ID" value="NZ_FUZK01000001.1"/>
</dbReference>
<dbReference type="AlphaFoldDB" id="A0A061AIB8"/>
<name>A0A061AIB8_9MOLU</name>
<evidence type="ECO:0000313" key="1">
    <source>
        <dbReference type="EMBL" id="CDR30687.1"/>
    </source>
</evidence>
<dbReference type="PATRIC" id="fig|35623.3.peg.614"/>
<dbReference type="OrthoDB" id="384841at2"/>
<reference evidence="2" key="1">
    <citation type="submission" date="2014-05" db="EMBL/GenBank/DDBJ databases">
        <authorList>
            <person name="Kube M."/>
        </authorList>
    </citation>
    <scope>NUCLEOTIDE SEQUENCE [LARGE SCALE GENOMIC DNA]</scope>
</reference>
<dbReference type="Proteomes" id="UP000032434">
    <property type="component" value="Chromosome 1"/>
</dbReference>
<dbReference type="EMBL" id="LK028559">
    <property type="protein sequence ID" value="CDR30687.1"/>
    <property type="molecule type" value="Genomic_DNA"/>
</dbReference>
<dbReference type="STRING" id="35623.Aocu_06140"/>